<sequence length="139" mass="15630">MLPHIPHPFIFFSRYSLGQFTLAFAYILSHYSPILTFAFVSHVNIYLRATLSVSVIVTDLELENGSEGAGKRKRTQGEGISLPSFGLATYKMQGGIWVSDGPHGRDQEMVDSLLSVADSWLKQLKVQHHDFIYFTSHRG</sequence>
<proteinExistence type="predicted"/>
<evidence type="ECO:0000313" key="1">
    <source>
        <dbReference type="EMBL" id="KAH7844959.1"/>
    </source>
</evidence>
<gene>
    <name evidence="1" type="ORF">Vadar_033704</name>
</gene>
<comment type="caution">
    <text evidence="1">The sequence shown here is derived from an EMBL/GenBank/DDBJ whole genome shotgun (WGS) entry which is preliminary data.</text>
</comment>
<name>A0ACB7XVD5_9ERIC</name>
<organism evidence="1 2">
    <name type="scientific">Vaccinium darrowii</name>
    <dbReference type="NCBI Taxonomy" id="229202"/>
    <lineage>
        <taxon>Eukaryota</taxon>
        <taxon>Viridiplantae</taxon>
        <taxon>Streptophyta</taxon>
        <taxon>Embryophyta</taxon>
        <taxon>Tracheophyta</taxon>
        <taxon>Spermatophyta</taxon>
        <taxon>Magnoliopsida</taxon>
        <taxon>eudicotyledons</taxon>
        <taxon>Gunneridae</taxon>
        <taxon>Pentapetalae</taxon>
        <taxon>asterids</taxon>
        <taxon>Ericales</taxon>
        <taxon>Ericaceae</taxon>
        <taxon>Vaccinioideae</taxon>
        <taxon>Vaccinieae</taxon>
        <taxon>Vaccinium</taxon>
    </lineage>
</organism>
<keyword evidence="2" id="KW-1185">Reference proteome</keyword>
<reference evidence="1 2" key="1">
    <citation type="journal article" date="2021" name="Hortic Res">
        <title>High-quality reference genome and annotation aids understanding of berry development for evergreen blueberry (Vaccinium darrowii).</title>
        <authorList>
            <person name="Yu J."/>
            <person name="Hulse-Kemp A.M."/>
            <person name="Babiker E."/>
            <person name="Staton M."/>
        </authorList>
    </citation>
    <scope>NUCLEOTIDE SEQUENCE [LARGE SCALE GENOMIC DNA]</scope>
    <source>
        <strain evidence="2">cv. NJ 8807/NJ 8810</strain>
        <tissue evidence="1">Young leaf</tissue>
    </source>
</reference>
<dbReference type="Proteomes" id="UP000828048">
    <property type="component" value="Chromosome 1"/>
</dbReference>
<protein>
    <submittedName>
        <fullName evidence="1">Uncharacterized protein</fullName>
    </submittedName>
</protein>
<accession>A0ACB7XVD5</accession>
<dbReference type="EMBL" id="CM037151">
    <property type="protein sequence ID" value="KAH7844959.1"/>
    <property type="molecule type" value="Genomic_DNA"/>
</dbReference>
<evidence type="ECO:0000313" key="2">
    <source>
        <dbReference type="Proteomes" id="UP000828048"/>
    </source>
</evidence>